<feature type="domain" description="HTH merR-type" evidence="6">
    <location>
        <begin position="31"/>
        <end position="99"/>
    </location>
</feature>
<dbReference type="InterPro" id="IPR010211">
    <property type="entry name" value="Redox-sen_tscrpt-act_SoxR"/>
</dbReference>
<dbReference type="HOGENOM" id="CLU_060077_5_1_11"/>
<dbReference type="RefSeq" id="WP_014140384.1">
    <property type="nucleotide sequence ID" value="NC_016109.1"/>
</dbReference>
<dbReference type="GO" id="GO:0051537">
    <property type="term" value="F:2 iron, 2 sulfur cluster binding"/>
    <property type="evidence" value="ECO:0007669"/>
    <property type="project" value="UniProtKB-KW"/>
</dbReference>
<evidence type="ECO:0000256" key="1">
    <source>
        <dbReference type="ARBA" id="ARBA00022714"/>
    </source>
</evidence>
<dbReference type="GO" id="GO:0003700">
    <property type="term" value="F:DNA-binding transcription factor activity"/>
    <property type="evidence" value="ECO:0007669"/>
    <property type="project" value="InterPro"/>
</dbReference>
<evidence type="ECO:0000256" key="5">
    <source>
        <dbReference type="SAM" id="MobiDB-lite"/>
    </source>
</evidence>
<protein>
    <submittedName>
        <fullName evidence="7">Putative MerR family transcriptional regulator</fullName>
    </submittedName>
</protein>
<dbReference type="Gene3D" id="1.10.1660.10">
    <property type="match status" value="1"/>
</dbReference>
<proteinExistence type="predicted"/>
<dbReference type="SUPFAM" id="SSF46955">
    <property type="entry name" value="Putative DNA-binding domain"/>
    <property type="match status" value="1"/>
</dbReference>
<dbReference type="Pfam" id="PF13411">
    <property type="entry name" value="MerR_1"/>
    <property type="match status" value="1"/>
</dbReference>
<keyword evidence="8" id="KW-1185">Reference proteome</keyword>
<dbReference type="STRING" id="452652.KSE_73380"/>
<accession>E4NJE5</accession>
<keyword evidence="1" id="KW-0479">Metal-binding</keyword>
<dbReference type="PANTHER" id="PTHR30204:SF0">
    <property type="entry name" value="REDOX-SENSITIVE TRANSCRIPTIONAL ACTIVATOR SOXR"/>
    <property type="match status" value="1"/>
</dbReference>
<dbReference type="PANTHER" id="PTHR30204">
    <property type="entry name" value="REDOX-CYCLING DRUG-SENSING TRANSCRIPTIONAL ACTIVATOR SOXR"/>
    <property type="match status" value="1"/>
</dbReference>
<evidence type="ECO:0000259" key="6">
    <source>
        <dbReference type="PROSITE" id="PS50937"/>
    </source>
</evidence>
<gene>
    <name evidence="7" type="ordered locus">KSE_73380</name>
</gene>
<keyword evidence="2" id="KW-0408">Iron</keyword>
<dbReference type="InterPro" id="IPR009061">
    <property type="entry name" value="DNA-bd_dom_put_sf"/>
</dbReference>
<dbReference type="EMBL" id="AP010968">
    <property type="protein sequence ID" value="BAJ33093.1"/>
    <property type="molecule type" value="Genomic_DNA"/>
</dbReference>
<dbReference type="eggNOG" id="COG0789">
    <property type="taxonomic scope" value="Bacteria"/>
</dbReference>
<dbReference type="PRINTS" id="PR00040">
    <property type="entry name" value="HTHMERR"/>
</dbReference>
<feature type="region of interest" description="Disordered" evidence="5">
    <location>
        <begin position="1"/>
        <end position="33"/>
    </location>
</feature>
<evidence type="ECO:0000256" key="3">
    <source>
        <dbReference type="ARBA" id="ARBA00023014"/>
    </source>
</evidence>
<evidence type="ECO:0000256" key="4">
    <source>
        <dbReference type="ARBA" id="ARBA00023125"/>
    </source>
</evidence>
<dbReference type="GO" id="GO:0003677">
    <property type="term" value="F:DNA binding"/>
    <property type="evidence" value="ECO:0007669"/>
    <property type="project" value="UniProtKB-KW"/>
</dbReference>
<dbReference type="InterPro" id="IPR000551">
    <property type="entry name" value="MerR-type_HTH_dom"/>
</dbReference>
<dbReference type="InterPro" id="IPR047057">
    <property type="entry name" value="MerR_fam"/>
</dbReference>
<dbReference type="SMART" id="SM00422">
    <property type="entry name" value="HTH_MERR"/>
    <property type="match status" value="1"/>
</dbReference>
<evidence type="ECO:0000313" key="8">
    <source>
        <dbReference type="Proteomes" id="UP000007076"/>
    </source>
</evidence>
<dbReference type="KEGG" id="ksk:KSE_73380"/>
<keyword evidence="3" id="KW-0411">Iron-sulfur</keyword>
<dbReference type="AlphaFoldDB" id="E4NJE5"/>
<name>E4NJE5_KITSK</name>
<evidence type="ECO:0000313" key="7">
    <source>
        <dbReference type="EMBL" id="BAJ33093.1"/>
    </source>
</evidence>
<keyword evidence="1" id="KW-0001">2Fe-2S</keyword>
<dbReference type="GO" id="GO:0006979">
    <property type="term" value="P:response to oxidative stress"/>
    <property type="evidence" value="ECO:0007669"/>
    <property type="project" value="InterPro"/>
</dbReference>
<dbReference type="PROSITE" id="PS50937">
    <property type="entry name" value="HTH_MERR_2"/>
    <property type="match status" value="1"/>
</dbReference>
<keyword evidence="4" id="KW-0238">DNA-binding</keyword>
<organism evidence="7 8">
    <name type="scientific">Kitasatospora setae (strain ATCC 33774 / DSM 43861 / JCM 3304 / KCC A-0304 / NBRC 14216 / KM-6054)</name>
    <name type="common">Streptomyces setae</name>
    <dbReference type="NCBI Taxonomy" id="452652"/>
    <lineage>
        <taxon>Bacteria</taxon>
        <taxon>Bacillati</taxon>
        <taxon>Actinomycetota</taxon>
        <taxon>Actinomycetes</taxon>
        <taxon>Kitasatosporales</taxon>
        <taxon>Streptomycetaceae</taxon>
        <taxon>Kitasatospora</taxon>
    </lineage>
</organism>
<dbReference type="PATRIC" id="fig|452652.3.peg.7380"/>
<feature type="compositionally biased region" description="Low complexity" evidence="5">
    <location>
        <begin position="11"/>
        <end position="26"/>
    </location>
</feature>
<sequence length="169" mass="18517">MTDRQPGGAQAAEPSEPAASAESAEPSADDWLPIGEVGARTGVAASALRFYEEFGLIASGRDGRGRRRYPRHMLRRIALISVAKRIGIPLEDLREAFADVPLDRPPSHQEWQRASRGWKRRLEERRRTIERLEAELTGCIGCGCLSMRACALLNPGDSLAGDGTGPRRL</sequence>
<reference evidence="7 8" key="1">
    <citation type="journal article" date="2010" name="DNA Res.">
        <title>Genome sequence of Kitasatospora setae NBRC 14216T: an evolutionary snapshot of the family Streptomycetaceae.</title>
        <authorList>
            <person name="Ichikawa N."/>
            <person name="Oguchi A."/>
            <person name="Ikeda H."/>
            <person name="Ishikawa J."/>
            <person name="Kitani S."/>
            <person name="Watanabe Y."/>
            <person name="Nakamura S."/>
            <person name="Katano Y."/>
            <person name="Kishi E."/>
            <person name="Sasagawa M."/>
            <person name="Ankai A."/>
            <person name="Fukui S."/>
            <person name="Hashimoto Y."/>
            <person name="Kamata S."/>
            <person name="Otoguro M."/>
            <person name="Tanikawa S."/>
            <person name="Nihira T."/>
            <person name="Horinouchi S."/>
            <person name="Ohnishi Y."/>
            <person name="Hayakawa M."/>
            <person name="Kuzuyama T."/>
            <person name="Arisawa A."/>
            <person name="Nomoto F."/>
            <person name="Miura H."/>
            <person name="Takahashi Y."/>
            <person name="Fujita N."/>
        </authorList>
    </citation>
    <scope>NUCLEOTIDE SEQUENCE [LARGE SCALE GENOMIC DNA]</scope>
    <source>
        <strain evidence="8">ATCC 33774 / DSM 43861 / JCM 3304 / KCC A-0304 / NBRC 14216 / KM-6054</strain>
    </source>
</reference>
<dbReference type="Proteomes" id="UP000007076">
    <property type="component" value="Chromosome"/>
</dbReference>
<dbReference type="NCBIfam" id="TIGR01950">
    <property type="entry name" value="SoxR"/>
    <property type="match status" value="1"/>
</dbReference>
<evidence type="ECO:0000256" key="2">
    <source>
        <dbReference type="ARBA" id="ARBA00023004"/>
    </source>
</evidence>